<feature type="coiled-coil region" evidence="16">
    <location>
        <begin position="813"/>
        <end position="1016"/>
    </location>
</feature>
<dbReference type="PANTHER" id="PTHR14826">
    <property type="entry name" value="ANGIOMOTIN"/>
    <property type="match status" value="1"/>
</dbReference>
<feature type="compositionally biased region" description="Low complexity" evidence="17">
    <location>
        <begin position="785"/>
        <end position="803"/>
    </location>
</feature>
<evidence type="ECO:0000256" key="3">
    <source>
        <dbReference type="ARBA" id="ARBA00004496"/>
    </source>
</evidence>
<evidence type="ECO:0000256" key="12">
    <source>
        <dbReference type="ARBA" id="ARBA00022842"/>
    </source>
</evidence>
<feature type="compositionally biased region" description="Low complexity" evidence="17">
    <location>
        <begin position="1264"/>
        <end position="1279"/>
    </location>
</feature>
<evidence type="ECO:0000256" key="1">
    <source>
        <dbReference type="ARBA" id="ARBA00000642"/>
    </source>
</evidence>
<feature type="compositionally biased region" description="Gly residues" evidence="17">
    <location>
        <begin position="476"/>
        <end position="486"/>
    </location>
</feature>
<comment type="catalytic activity">
    <reaction evidence="1 14">
        <text>(2R)-3-phosphoglycerate + ATP = (2R)-3-phospho-glyceroyl phosphate + ADP</text>
        <dbReference type="Rhea" id="RHEA:14801"/>
        <dbReference type="ChEBI" id="CHEBI:30616"/>
        <dbReference type="ChEBI" id="CHEBI:57604"/>
        <dbReference type="ChEBI" id="CHEBI:58272"/>
        <dbReference type="ChEBI" id="CHEBI:456216"/>
        <dbReference type="EC" id="2.7.2.3"/>
    </reaction>
</comment>
<keyword evidence="9" id="KW-0547">Nucleotide-binding</keyword>
<dbReference type="PANTHER" id="PTHR14826:SF6">
    <property type="entry name" value="ANGIOMOTIN"/>
    <property type="match status" value="1"/>
</dbReference>
<feature type="domain" description="Angiomotin C-terminal" evidence="18">
    <location>
        <begin position="934"/>
        <end position="1135"/>
    </location>
</feature>
<dbReference type="UniPathway" id="UPA00109">
    <property type="reaction ID" value="UER00185"/>
</dbReference>
<dbReference type="Proteomes" id="UP000319801">
    <property type="component" value="Unassembled WGS sequence"/>
</dbReference>
<dbReference type="EMBL" id="VCAZ01000078">
    <property type="protein sequence ID" value="TSP68506.1"/>
    <property type="molecule type" value="Genomic_DNA"/>
</dbReference>
<evidence type="ECO:0000256" key="6">
    <source>
        <dbReference type="ARBA" id="ARBA00013061"/>
    </source>
</evidence>
<feature type="compositionally biased region" description="Basic and acidic residues" evidence="17">
    <location>
        <begin position="330"/>
        <end position="342"/>
    </location>
</feature>
<feature type="region of interest" description="Disordered" evidence="17">
    <location>
        <begin position="579"/>
        <end position="806"/>
    </location>
</feature>
<dbReference type="InterPro" id="IPR051747">
    <property type="entry name" value="Angiomotin-like"/>
</dbReference>
<evidence type="ECO:0000313" key="20">
    <source>
        <dbReference type="Proteomes" id="UP000319801"/>
    </source>
</evidence>
<dbReference type="GO" id="GO:0004618">
    <property type="term" value="F:phosphoglycerate kinase activity"/>
    <property type="evidence" value="ECO:0007669"/>
    <property type="project" value="UniProtKB-EC"/>
</dbReference>
<evidence type="ECO:0000256" key="4">
    <source>
        <dbReference type="ARBA" id="ARBA00004838"/>
    </source>
</evidence>
<comment type="pathway">
    <text evidence="4 14">Carbohydrate degradation; glycolysis; pyruvate from D-glyceraldehyde 3-phosphate: step 2/5.</text>
</comment>
<dbReference type="InterPro" id="IPR015824">
    <property type="entry name" value="Phosphoglycerate_kinase_N"/>
</dbReference>
<evidence type="ECO:0000256" key="16">
    <source>
        <dbReference type="SAM" id="Coils"/>
    </source>
</evidence>
<dbReference type="PRINTS" id="PR00477">
    <property type="entry name" value="PHGLYCKINASE"/>
</dbReference>
<feature type="compositionally biased region" description="Low complexity" evidence="17">
    <location>
        <begin position="680"/>
        <end position="690"/>
    </location>
</feature>
<dbReference type="EC" id="2.7.2.3" evidence="6 14"/>
<feature type="compositionally biased region" description="Low complexity" evidence="17">
    <location>
        <begin position="425"/>
        <end position="439"/>
    </location>
</feature>
<keyword evidence="20" id="KW-1185">Reference proteome</keyword>
<feature type="compositionally biased region" description="Polar residues" evidence="17">
    <location>
        <begin position="1201"/>
        <end position="1240"/>
    </location>
</feature>
<evidence type="ECO:0000256" key="10">
    <source>
        <dbReference type="ARBA" id="ARBA00022777"/>
    </source>
</evidence>
<proteinExistence type="inferred from homology"/>
<feature type="compositionally biased region" description="Low complexity" evidence="17">
    <location>
        <begin position="1041"/>
        <end position="1052"/>
    </location>
</feature>
<feature type="compositionally biased region" description="Low complexity" evidence="17">
    <location>
        <begin position="700"/>
        <end position="719"/>
    </location>
</feature>
<evidence type="ECO:0000256" key="15">
    <source>
        <dbReference type="RuleBase" id="RU000696"/>
    </source>
</evidence>
<feature type="compositionally biased region" description="Basic and acidic residues" evidence="17">
    <location>
        <begin position="636"/>
        <end position="649"/>
    </location>
</feature>
<dbReference type="PROSITE" id="PS00111">
    <property type="entry name" value="PGLYCERATE_KINASE"/>
    <property type="match status" value="1"/>
</dbReference>
<keyword evidence="13" id="KW-0324">Glycolysis</keyword>
<name>A0A556UYK9_BAGYA</name>
<dbReference type="GO" id="GO:0001525">
    <property type="term" value="P:angiogenesis"/>
    <property type="evidence" value="ECO:0007669"/>
    <property type="project" value="TreeGrafter"/>
</dbReference>
<reference evidence="19 20" key="1">
    <citation type="journal article" date="2019" name="Genome Biol. Evol.">
        <title>Whole-Genome Sequencing of the Giant Devil Catfish, Bagarius yarrelli.</title>
        <authorList>
            <person name="Jiang W."/>
            <person name="Lv Y."/>
            <person name="Cheng L."/>
            <person name="Yang K."/>
            <person name="Chao B."/>
            <person name="Wang X."/>
            <person name="Li Y."/>
            <person name="Pan X."/>
            <person name="You X."/>
            <person name="Zhang Y."/>
            <person name="Yang J."/>
            <person name="Li J."/>
            <person name="Zhang X."/>
            <person name="Liu S."/>
            <person name="Sun C."/>
            <person name="Yang J."/>
            <person name="Shi Q."/>
        </authorList>
    </citation>
    <scope>NUCLEOTIDE SEQUENCE [LARGE SCALE GENOMIC DNA]</scope>
    <source>
        <strain evidence="19">JWS20170419001</strain>
        <tissue evidence="19">Muscle</tissue>
    </source>
</reference>
<dbReference type="FunFam" id="3.40.50.1260:FF:000031">
    <property type="entry name" value="Phosphoglycerate kinase 1"/>
    <property type="match status" value="1"/>
</dbReference>
<dbReference type="InterPro" id="IPR015911">
    <property type="entry name" value="Phosphoglycerate_kinase_CS"/>
</dbReference>
<evidence type="ECO:0000256" key="17">
    <source>
        <dbReference type="SAM" id="MobiDB-lite"/>
    </source>
</evidence>
<evidence type="ECO:0000256" key="2">
    <source>
        <dbReference type="ARBA" id="ARBA00001946"/>
    </source>
</evidence>
<evidence type="ECO:0000256" key="9">
    <source>
        <dbReference type="ARBA" id="ARBA00022741"/>
    </source>
</evidence>
<dbReference type="OrthoDB" id="5974715at2759"/>
<dbReference type="Pfam" id="PF00162">
    <property type="entry name" value="PGK"/>
    <property type="match status" value="1"/>
</dbReference>
<feature type="region of interest" description="Disordered" evidence="17">
    <location>
        <begin position="1037"/>
        <end position="1057"/>
    </location>
</feature>
<keyword evidence="7 14" id="KW-0808">Transferase</keyword>
<evidence type="ECO:0000256" key="13">
    <source>
        <dbReference type="ARBA" id="ARBA00023152"/>
    </source>
</evidence>
<evidence type="ECO:0000256" key="5">
    <source>
        <dbReference type="ARBA" id="ARBA00008982"/>
    </source>
</evidence>
<keyword evidence="11" id="KW-0067">ATP-binding</keyword>
<organism evidence="19 20">
    <name type="scientific">Bagarius yarrelli</name>
    <name type="common">Goonch</name>
    <name type="synonym">Bagrus yarrelli</name>
    <dbReference type="NCBI Taxonomy" id="175774"/>
    <lineage>
        <taxon>Eukaryota</taxon>
        <taxon>Metazoa</taxon>
        <taxon>Chordata</taxon>
        <taxon>Craniata</taxon>
        <taxon>Vertebrata</taxon>
        <taxon>Euteleostomi</taxon>
        <taxon>Actinopterygii</taxon>
        <taxon>Neopterygii</taxon>
        <taxon>Teleostei</taxon>
        <taxon>Ostariophysi</taxon>
        <taxon>Siluriformes</taxon>
        <taxon>Sisoridae</taxon>
        <taxon>Sisorinae</taxon>
        <taxon>Bagarius</taxon>
    </lineage>
</organism>
<dbReference type="InterPro" id="IPR001576">
    <property type="entry name" value="Phosphoglycerate_kinase"/>
</dbReference>
<dbReference type="GO" id="GO:0030027">
    <property type="term" value="C:lamellipodium"/>
    <property type="evidence" value="ECO:0007669"/>
    <property type="project" value="TreeGrafter"/>
</dbReference>
<evidence type="ECO:0000313" key="19">
    <source>
        <dbReference type="EMBL" id="TSP68506.1"/>
    </source>
</evidence>
<dbReference type="GO" id="GO:0005886">
    <property type="term" value="C:plasma membrane"/>
    <property type="evidence" value="ECO:0007669"/>
    <property type="project" value="TreeGrafter"/>
</dbReference>
<dbReference type="GO" id="GO:0003365">
    <property type="term" value="P:establishment of cell polarity involved in ameboidal cell migration"/>
    <property type="evidence" value="ECO:0007669"/>
    <property type="project" value="TreeGrafter"/>
</dbReference>
<feature type="region of interest" description="Disordered" evidence="17">
    <location>
        <begin position="1178"/>
        <end position="1293"/>
    </location>
</feature>
<dbReference type="GO" id="GO:0038023">
    <property type="term" value="F:signaling receptor activity"/>
    <property type="evidence" value="ECO:0007669"/>
    <property type="project" value="TreeGrafter"/>
</dbReference>
<keyword evidence="10 14" id="KW-0418">Kinase</keyword>
<evidence type="ECO:0000256" key="11">
    <source>
        <dbReference type="ARBA" id="ARBA00022840"/>
    </source>
</evidence>
<feature type="region of interest" description="Disordered" evidence="17">
    <location>
        <begin position="1101"/>
        <end position="1120"/>
    </location>
</feature>
<comment type="caution">
    <text evidence="19">The sequence shown here is derived from an EMBL/GenBank/DDBJ whole genome shotgun (WGS) entry which is preliminary data.</text>
</comment>
<evidence type="ECO:0000259" key="18">
    <source>
        <dbReference type="Pfam" id="PF12240"/>
    </source>
</evidence>
<dbReference type="Gene3D" id="3.40.50.1260">
    <property type="entry name" value="Phosphoglycerate kinase, N-terminal domain"/>
    <property type="match status" value="2"/>
</dbReference>
<dbReference type="SUPFAM" id="SSF53748">
    <property type="entry name" value="Phosphoglycerate kinase"/>
    <property type="match status" value="1"/>
</dbReference>
<dbReference type="GO" id="GO:0030334">
    <property type="term" value="P:regulation of cell migration"/>
    <property type="evidence" value="ECO:0007669"/>
    <property type="project" value="TreeGrafter"/>
</dbReference>
<dbReference type="FunFam" id="3.40.50.1260:FF:000019">
    <property type="entry name" value="Phosphoglycerate kinase 1"/>
    <property type="match status" value="1"/>
</dbReference>
<keyword evidence="12" id="KW-0460">Magnesium</keyword>
<dbReference type="GO" id="GO:0035329">
    <property type="term" value="P:hippo signaling"/>
    <property type="evidence" value="ECO:0007669"/>
    <property type="project" value="TreeGrafter"/>
</dbReference>
<sequence length="1293" mass="142403">MSLSNKLTLDKVDVNGKRVVMRVDFNVPMKDKAITNNQRIKAALPSIQHCLNNGAKSVVLMSHLGRPDGVPMPDKYSLEPVAAELKNLLGKDIKFLKDCVGAEVESVCADPPAGSVILLENLRFHVAEEGKGKDAAGNKTKASQEQINAFRASLSKLGDVYVNDAFGTAHRAHSSMVGVDLPQKAAGFLMKKELDYFALALEKPQRPFLAILGGAKVKDKIQLINNMLDKVDEMIIGGGMAFTFLKVLKNMEIGTSLFDEEGSKIVKDLMAKAEKNGVKITLPVDFVTAEKFDEKAATGTATWPGVQELADRLCILEHLEELVWSSDLGQNRRHEQSVRNQDDSFSSSHTGGVDRGRSSSFHEVGDLRELEMRGAASVSEETSSTGASGGGHTVLQRLLQEQMRYGEGRNFLALQQQQQQQQQQLQQQQQQSQPQQQQQFLGPGDEHSMVPHLARQEPQGQELQADSGMEKQLNSRGGGGSGGAGSQGQNPEDLPSYEEAKVQSQYFRGHQPQPQLGPTVGAAFYVTGVTNAKVRPPEGRPAVQRLGAAKVHQDDGLKDLKQGHVRSLSERLMQLSLATSGVKAHAPVTSAPLSPQLPQPPGDYYKPVGPHRGPPPDYPYKGLPSPPKQQQHHHPQHQDPGHYYSDHRGSAQQSRADVPHVRYQPPPEYGSFRSNKESSVHSQRSVHQHSPTSSVTSMGSLSRAQSSTLSSITASSHSSPPMAHQVEPSFPVGPRSPQGPAPHQGEPYGLGPALSMHHQRPHGFPHDTYGSVPRGLHLHQHQHQFHPQGQQQPGPGQHFPHPHSIQGDPYAMLARAQQMVDMLTEENRQLKQEMEVCGEKVSKLQKLETEIQLVSEAYENLAKSSSKREALEKTMRNKLELEVRRLHDFNRDLRERMETANKQLAAKECEGTEDNRKTISQLLAQNKETQLEKEKLEIELNALRSTNEDQRRHIEIRDQALNNAQAKVVKLEEERSGGSQNPTGPEYSTTALMEHLREKEERILALEADMTKWEQKYLEESVMRQFALDAAASVATQRDTSSATISHSPSSSYDTSVEARIQKEEEEILMANRRCLDMESRIKNLHAQIIEKDAMIKVLHQRSRKEPGSKVDGPSVMRPSKSLMSIATGSSGLGSSGLLSHSLGLSGSSPITEERKEDRSWKGSLGVLLGPEFRGDSLRTESISSSPSPVLPSTPMPATAHSKTGSRDSCTQTDKSQESSKPSTPALQSVATNNRISSPSPVYIPDRIADVPVFHSSTLERRAPVQSHPQQSQQQSQPQKQEDVDNEMVEILI</sequence>
<dbReference type="GO" id="GO:0005923">
    <property type="term" value="C:bicellular tight junction"/>
    <property type="evidence" value="ECO:0007669"/>
    <property type="project" value="TreeGrafter"/>
</dbReference>
<dbReference type="GO" id="GO:0006096">
    <property type="term" value="P:glycolytic process"/>
    <property type="evidence" value="ECO:0007669"/>
    <property type="project" value="UniProtKB-UniPathway"/>
</dbReference>
<protein>
    <recommendedName>
        <fullName evidence="6 14">Phosphoglycerate kinase</fullName>
        <ecNumber evidence="6 14">2.7.2.3</ecNumber>
    </recommendedName>
</protein>
<evidence type="ECO:0000256" key="8">
    <source>
        <dbReference type="ARBA" id="ARBA00022723"/>
    </source>
</evidence>
<dbReference type="GO" id="GO:0046872">
    <property type="term" value="F:metal ion binding"/>
    <property type="evidence" value="ECO:0007669"/>
    <property type="project" value="UniProtKB-KW"/>
</dbReference>
<evidence type="ECO:0000256" key="14">
    <source>
        <dbReference type="RuleBase" id="RU000532"/>
    </source>
</evidence>
<keyword evidence="16" id="KW-0175">Coiled coil</keyword>
<comment type="subcellular location">
    <subcellularLocation>
        <location evidence="3">Cytoplasm</location>
    </subcellularLocation>
</comment>
<evidence type="ECO:0000256" key="7">
    <source>
        <dbReference type="ARBA" id="ARBA00022679"/>
    </source>
</evidence>
<dbReference type="InterPro" id="IPR036043">
    <property type="entry name" value="Phosphoglycerate_kinase_sf"/>
</dbReference>
<feature type="compositionally biased region" description="Acidic residues" evidence="17">
    <location>
        <begin position="1284"/>
        <end position="1293"/>
    </location>
</feature>
<feature type="region of interest" description="Disordered" evidence="17">
    <location>
        <begin position="330"/>
        <end position="365"/>
    </location>
</feature>
<dbReference type="InterPro" id="IPR024646">
    <property type="entry name" value="Angiomotin_C"/>
</dbReference>
<dbReference type="GO" id="GO:0031410">
    <property type="term" value="C:cytoplasmic vesicle"/>
    <property type="evidence" value="ECO:0007669"/>
    <property type="project" value="TreeGrafter"/>
</dbReference>
<keyword evidence="8" id="KW-0479">Metal-binding</keyword>
<comment type="cofactor">
    <cofactor evidence="2">
        <name>Mg(2+)</name>
        <dbReference type="ChEBI" id="CHEBI:18420"/>
    </cofactor>
</comment>
<accession>A0A556UYK9</accession>
<dbReference type="GO" id="GO:0005524">
    <property type="term" value="F:ATP binding"/>
    <property type="evidence" value="ECO:0007669"/>
    <property type="project" value="UniProtKB-KW"/>
</dbReference>
<feature type="region of interest" description="Disordered" evidence="17">
    <location>
        <begin position="425"/>
        <end position="494"/>
    </location>
</feature>
<gene>
    <name evidence="19" type="ORF">Baya_10991</name>
</gene>
<dbReference type="Pfam" id="PF12240">
    <property type="entry name" value="Angiomotin_C"/>
    <property type="match status" value="1"/>
</dbReference>
<comment type="subunit">
    <text evidence="15">Monomer.</text>
</comment>
<comment type="similarity">
    <text evidence="5 14">Belongs to the phosphoglycerate kinase family.</text>
</comment>
<dbReference type="GO" id="GO:0030036">
    <property type="term" value="P:actin cytoskeleton organization"/>
    <property type="evidence" value="ECO:0007669"/>
    <property type="project" value="TreeGrafter"/>
</dbReference>